<accession>A0ABT5MZ96</accession>
<dbReference type="Pfam" id="PF12915">
    <property type="entry name" value="DUF3833"/>
    <property type="match status" value="1"/>
</dbReference>
<reference evidence="1 2" key="1">
    <citation type="submission" date="2023-02" db="EMBL/GenBank/DDBJ databases">
        <title>Bacterial whole genomic sequence of Curvibacter sp. HBC61.</title>
        <authorList>
            <person name="Le V."/>
            <person name="Ko S.-R."/>
            <person name="Ahn C.-Y."/>
            <person name="Oh H.-M."/>
        </authorList>
    </citation>
    <scope>NUCLEOTIDE SEQUENCE [LARGE SCALE GENOMIC DNA]</scope>
    <source>
        <strain evidence="1 2">HBC61</strain>
    </source>
</reference>
<evidence type="ECO:0000313" key="1">
    <source>
        <dbReference type="EMBL" id="MDD0839403.1"/>
    </source>
</evidence>
<dbReference type="Proteomes" id="UP001528673">
    <property type="component" value="Unassembled WGS sequence"/>
</dbReference>
<dbReference type="EMBL" id="JAQSIP010000005">
    <property type="protein sequence ID" value="MDD0839403.1"/>
    <property type="molecule type" value="Genomic_DNA"/>
</dbReference>
<organism evidence="1 2">
    <name type="scientific">Curvibacter cyanobacteriorum</name>
    <dbReference type="NCBI Taxonomy" id="3026422"/>
    <lineage>
        <taxon>Bacteria</taxon>
        <taxon>Pseudomonadati</taxon>
        <taxon>Pseudomonadota</taxon>
        <taxon>Betaproteobacteria</taxon>
        <taxon>Burkholderiales</taxon>
        <taxon>Comamonadaceae</taxon>
        <taxon>Curvibacter</taxon>
    </lineage>
</organism>
<gene>
    <name evidence="1" type="ORF">PSQ40_12535</name>
</gene>
<protein>
    <submittedName>
        <fullName evidence="1">DUF3833 domain-containing protein</fullName>
    </submittedName>
</protein>
<dbReference type="InterPro" id="IPR024409">
    <property type="entry name" value="DUF3833"/>
</dbReference>
<comment type="caution">
    <text evidence="1">The sequence shown here is derived from an EMBL/GenBank/DDBJ whole genome shotgun (WGS) entry which is preliminary data.</text>
</comment>
<sequence length="178" mass="19806">MQRRQVMLGALGASALALGGCAGPQVSDYRNEKPVLDLRQYFNGRVDAQGVFMDRSGQIVKRFSVVMDCQWQGAQGVLDEQFLYADGSTQRRVWRITDLGGGRYSGRADDVVGEATGEAAGNTLRWAYTLALPVDGTVYHVQFDDWMILMNDQVMLNRATMSKFGVRLGEVILSFQKR</sequence>
<keyword evidence="2" id="KW-1185">Reference proteome</keyword>
<name>A0ABT5MZ96_9BURK</name>
<dbReference type="PROSITE" id="PS51257">
    <property type="entry name" value="PROKAR_LIPOPROTEIN"/>
    <property type="match status" value="1"/>
</dbReference>
<proteinExistence type="predicted"/>
<evidence type="ECO:0000313" key="2">
    <source>
        <dbReference type="Proteomes" id="UP001528673"/>
    </source>
</evidence>
<dbReference type="RefSeq" id="WP_273951856.1">
    <property type="nucleotide sequence ID" value="NZ_JAQSIP010000005.1"/>
</dbReference>